<keyword evidence="2" id="KW-1185">Reference proteome</keyword>
<dbReference type="Proteomes" id="UP000237218">
    <property type="component" value="Unassembled WGS sequence"/>
</dbReference>
<dbReference type="EMBL" id="LMYI01000010">
    <property type="protein sequence ID" value="POS62456.1"/>
    <property type="molecule type" value="Genomic_DNA"/>
</dbReference>
<accession>A0ABX4ZLJ5</accession>
<reference evidence="1 2" key="1">
    <citation type="submission" date="2018-02" db="EMBL/GenBank/DDBJ databases">
        <title>Draft genome sequences of four Parasaccharibacter apium strains isolated from honey bees.</title>
        <authorList>
            <person name="Corby-Harris V.L."/>
            <person name="Anderson K.E."/>
        </authorList>
    </citation>
    <scope>NUCLEOTIDE SEQUENCE [LARGE SCALE GENOMIC DNA]</scope>
    <source>
        <strain evidence="1 2">B8</strain>
    </source>
</reference>
<evidence type="ECO:0000313" key="1">
    <source>
        <dbReference type="EMBL" id="POS62456.1"/>
    </source>
</evidence>
<name>A0ABX4ZLJ5_9PROT</name>
<evidence type="ECO:0000313" key="2">
    <source>
        <dbReference type="Proteomes" id="UP000237218"/>
    </source>
</evidence>
<protein>
    <submittedName>
        <fullName evidence="1">Uncharacterized protein</fullName>
    </submittedName>
</protein>
<gene>
    <name evidence="1" type="ORF">ASQ42_06625</name>
</gene>
<proteinExistence type="predicted"/>
<comment type="caution">
    <text evidence="1">The sequence shown here is derived from an EMBL/GenBank/DDBJ whole genome shotgun (WGS) entry which is preliminary data.</text>
</comment>
<sequence length="129" mass="14234">MARLRGRLSLLVLCDPIDDRAFDGLLDLLVQVVGVFWREANIEARCLNDRACWAVGFALLQQRARDDAGRCGAVIIGQRGYVIAKPVRRGATVALTDFVISDELLNDGANPPKNTGRRFDREGLIRGGR</sequence>
<organism evidence="1 2">
    <name type="scientific">Parasaccharibacter apium</name>
    <dbReference type="NCBI Taxonomy" id="1510841"/>
    <lineage>
        <taxon>Bacteria</taxon>
        <taxon>Pseudomonadati</taxon>
        <taxon>Pseudomonadota</taxon>
        <taxon>Alphaproteobacteria</taxon>
        <taxon>Acetobacterales</taxon>
        <taxon>Acetobacteraceae</taxon>
        <taxon>Parasaccharibacter</taxon>
    </lineage>
</organism>